<reference evidence="2" key="1">
    <citation type="submission" date="2010-03" db="EMBL/GenBank/DDBJ databases">
        <title>Annotation of Blastomyces dermatitidis strain ATCC 18188.</title>
        <authorList>
            <consortium name="The Broad Institute Genome Sequencing Platform"/>
            <consortium name="Broad Institute Genome Sequencing Center for Infectious Disease."/>
            <person name="Cuomo C."/>
            <person name="Klein B."/>
            <person name="Sullivan T."/>
            <person name="Heitman J."/>
            <person name="Young S."/>
            <person name="Zeng Q."/>
            <person name="Gargeya S."/>
            <person name="Alvarado L."/>
            <person name="Berlin A.M."/>
            <person name="Chapman S.B."/>
            <person name="Chen Z."/>
            <person name="Freedman E."/>
            <person name="Gellesch M."/>
            <person name="Goldberg J."/>
            <person name="Griggs A."/>
            <person name="Gujja S."/>
            <person name="Heilman E."/>
            <person name="Heiman D."/>
            <person name="Howarth C."/>
            <person name="Mehta T."/>
            <person name="Neiman D."/>
            <person name="Pearson M."/>
            <person name="Roberts A."/>
            <person name="Saif S."/>
            <person name="Shea T."/>
            <person name="Shenoy N."/>
            <person name="Sisk P."/>
            <person name="Stolte C."/>
            <person name="Sykes S."/>
            <person name="White J."/>
            <person name="Yandava C."/>
            <person name="Haas B."/>
            <person name="Nusbaum C."/>
            <person name="Birren B."/>
        </authorList>
    </citation>
    <scope>NUCLEOTIDE SEQUENCE</scope>
    <source>
        <strain evidence="2">ATCC 18188</strain>
    </source>
</reference>
<dbReference type="AlphaFoldDB" id="A0A0J9ERG7"/>
<evidence type="ECO:0000256" key="1">
    <source>
        <dbReference type="SAM" id="Phobius"/>
    </source>
</evidence>
<name>A0A0J9ERG7_AJEDA</name>
<feature type="transmembrane region" description="Helical" evidence="1">
    <location>
        <begin position="32"/>
        <end position="54"/>
    </location>
</feature>
<evidence type="ECO:0000313" key="2">
    <source>
        <dbReference type="EMBL" id="KMW67760.1"/>
    </source>
</evidence>
<protein>
    <submittedName>
        <fullName evidence="2">Uncharacterized protein</fullName>
    </submittedName>
</protein>
<sequence>MPCVSHFLTMPNLNMKVSPELTHKTLPVLKLLWIRMAITANAIYGGSLGLAKLVHRDNFNMMHEKGTLASCRSLQAFISMRPKTALQRIRHFNHPA</sequence>
<keyword evidence="1" id="KW-0472">Membrane</keyword>
<organism evidence="2">
    <name type="scientific">Ajellomyces dermatitidis (strain ATCC 18188 / CBS 674.68)</name>
    <name type="common">Blastomyces dermatitidis</name>
    <dbReference type="NCBI Taxonomy" id="653446"/>
    <lineage>
        <taxon>Eukaryota</taxon>
        <taxon>Fungi</taxon>
        <taxon>Dikarya</taxon>
        <taxon>Ascomycota</taxon>
        <taxon>Pezizomycotina</taxon>
        <taxon>Eurotiomycetes</taxon>
        <taxon>Eurotiomycetidae</taxon>
        <taxon>Onygenales</taxon>
        <taxon>Ajellomycetaceae</taxon>
        <taxon>Blastomyces</taxon>
    </lineage>
</organism>
<keyword evidence="1" id="KW-0812">Transmembrane</keyword>
<dbReference type="Proteomes" id="UP000007802">
    <property type="component" value="Unassembled WGS sequence"/>
</dbReference>
<gene>
    <name evidence="2" type="ORF">BDDG_12303</name>
</gene>
<keyword evidence="1" id="KW-1133">Transmembrane helix</keyword>
<proteinExistence type="predicted"/>
<accession>A0A0J9ERG7</accession>
<dbReference type="EMBL" id="GG749432">
    <property type="protein sequence ID" value="KMW67760.1"/>
    <property type="molecule type" value="Genomic_DNA"/>
</dbReference>